<dbReference type="GO" id="GO:0000786">
    <property type="term" value="C:nucleosome"/>
    <property type="evidence" value="ECO:0007669"/>
    <property type="project" value="InterPro"/>
</dbReference>
<reference evidence="1" key="1">
    <citation type="submission" date="2020-11" db="EMBL/GenBank/DDBJ databases">
        <authorList>
            <person name="Whiteford S."/>
        </authorList>
    </citation>
    <scope>NUCLEOTIDE SEQUENCE</scope>
</reference>
<dbReference type="SUPFAM" id="SSF46785">
    <property type="entry name" value="Winged helix' DNA-binding domain"/>
    <property type="match status" value="1"/>
</dbReference>
<dbReference type="InterPro" id="IPR005818">
    <property type="entry name" value="Histone_H1/H5_H15"/>
</dbReference>
<accession>A0A8S4FIV1</accession>
<name>A0A8S4FIV1_PLUXY</name>
<dbReference type="Gene3D" id="1.10.10.10">
    <property type="entry name" value="Winged helix-like DNA-binding domain superfamily/Winged helix DNA-binding domain"/>
    <property type="match status" value="1"/>
</dbReference>
<dbReference type="OrthoDB" id="7373141at2759"/>
<dbReference type="AlphaFoldDB" id="A0A8S4FIV1"/>
<protein>
    <submittedName>
        <fullName evidence="1">(diamondback moth) hypothetical protein</fullName>
    </submittedName>
</protein>
<dbReference type="Pfam" id="PF00538">
    <property type="entry name" value="Linker_histone"/>
    <property type="match status" value="1"/>
</dbReference>
<comment type="caution">
    <text evidence="1">The sequence shown here is derived from an EMBL/GenBank/DDBJ whole genome shotgun (WGS) entry which is preliminary data.</text>
</comment>
<dbReference type="EMBL" id="CAJHNJ030000033">
    <property type="protein sequence ID" value="CAG9127070.1"/>
    <property type="molecule type" value="Genomic_DNA"/>
</dbReference>
<gene>
    <name evidence="1" type="ORF">PLXY2_LOCUS8814</name>
</gene>
<keyword evidence="2" id="KW-1185">Reference proteome</keyword>
<organism evidence="1 2">
    <name type="scientific">Plutella xylostella</name>
    <name type="common">Diamondback moth</name>
    <name type="synonym">Plutella maculipennis</name>
    <dbReference type="NCBI Taxonomy" id="51655"/>
    <lineage>
        <taxon>Eukaryota</taxon>
        <taxon>Metazoa</taxon>
        <taxon>Ecdysozoa</taxon>
        <taxon>Arthropoda</taxon>
        <taxon>Hexapoda</taxon>
        <taxon>Insecta</taxon>
        <taxon>Pterygota</taxon>
        <taxon>Neoptera</taxon>
        <taxon>Endopterygota</taxon>
        <taxon>Lepidoptera</taxon>
        <taxon>Glossata</taxon>
        <taxon>Ditrysia</taxon>
        <taxon>Yponomeutoidea</taxon>
        <taxon>Plutellidae</taxon>
        <taxon>Plutella</taxon>
    </lineage>
</organism>
<dbReference type="Proteomes" id="UP000653454">
    <property type="component" value="Unassembled WGS sequence"/>
</dbReference>
<evidence type="ECO:0000313" key="2">
    <source>
        <dbReference type="Proteomes" id="UP000653454"/>
    </source>
</evidence>
<proteinExistence type="predicted"/>
<dbReference type="GO" id="GO:0006334">
    <property type="term" value="P:nucleosome assembly"/>
    <property type="evidence" value="ECO:0007669"/>
    <property type="project" value="InterPro"/>
</dbReference>
<dbReference type="InterPro" id="IPR036390">
    <property type="entry name" value="WH_DNA-bd_sf"/>
</dbReference>
<sequence length="124" mass="13546">MGKKDNNNKKKGKENVTGKLVLVAIKNLTKNTGWTARTIIKYIKMEYNIADPKLSLNVSRALTRGAKLGLLHAAGNRYRLNEMSGLAAPALSNVSVAAPKKANQPKAIPLRIRSRSASPVKKRK</sequence>
<dbReference type="InterPro" id="IPR036388">
    <property type="entry name" value="WH-like_DNA-bd_sf"/>
</dbReference>
<evidence type="ECO:0000313" key="1">
    <source>
        <dbReference type="EMBL" id="CAG9127070.1"/>
    </source>
</evidence>
<dbReference type="GO" id="GO:0003677">
    <property type="term" value="F:DNA binding"/>
    <property type="evidence" value="ECO:0007669"/>
    <property type="project" value="InterPro"/>
</dbReference>